<comment type="subcellular location">
    <subcellularLocation>
        <location evidence="2">Membrane</location>
        <topology evidence="2">Multi-pass membrane protein</topology>
    </subcellularLocation>
</comment>
<dbReference type="Proteomes" id="UP001164929">
    <property type="component" value="Chromosome 11"/>
</dbReference>
<evidence type="ECO:0000256" key="5">
    <source>
        <dbReference type="ARBA" id="ARBA00022692"/>
    </source>
</evidence>
<evidence type="ECO:0000313" key="15">
    <source>
        <dbReference type="EMBL" id="KAJ6979414.1"/>
    </source>
</evidence>
<feature type="transmembrane region" description="Helical" evidence="13">
    <location>
        <begin position="155"/>
        <end position="178"/>
    </location>
</feature>
<dbReference type="GO" id="GO:0020037">
    <property type="term" value="F:heme binding"/>
    <property type="evidence" value="ECO:0007669"/>
    <property type="project" value="TreeGrafter"/>
</dbReference>
<evidence type="ECO:0000256" key="4">
    <source>
        <dbReference type="ARBA" id="ARBA00022617"/>
    </source>
</evidence>
<feature type="transmembrane region" description="Helical" evidence="13">
    <location>
        <begin position="58"/>
        <end position="77"/>
    </location>
</feature>
<keyword evidence="6" id="KW-0479">Metal-binding</keyword>
<keyword evidence="5 13" id="KW-0812">Transmembrane</keyword>
<feature type="transmembrane region" description="Helical" evidence="13">
    <location>
        <begin position="7"/>
        <end position="24"/>
    </location>
</feature>
<dbReference type="PANTHER" id="PTHR15422">
    <property type="entry name" value="OS05G0565100 PROTEIN"/>
    <property type="match status" value="1"/>
</dbReference>
<dbReference type="EMBL" id="JAQIZT010000011">
    <property type="protein sequence ID" value="KAJ6979414.1"/>
    <property type="molecule type" value="Genomic_DNA"/>
</dbReference>
<keyword evidence="8 13" id="KW-1133">Transmembrane helix</keyword>
<dbReference type="GO" id="GO:0046872">
    <property type="term" value="F:metal ion binding"/>
    <property type="evidence" value="ECO:0007669"/>
    <property type="project" value="UniProtKB-KW"/>
</dbReference>
<keyword evidence="3" id="KW-0813">Transport</keyword>
<evidence type="ECO:0000256" key="6">
    <source>
        <dbReference type="ARBA" id="ARBA00022723"/>
    </source>
</evidence>
<evidence type="ECO:0000256" key="3">
    <source>
        <dbReference type="ARBA" id="ARBA00022448"/>
    </source>
</evidence>
<dbReference type="SMART" id="SM00665">
    <property type="entry name" value="B561"/>
    <property type="match status" value="1"/>
</dbReference>
<feature type="transmembrane region" description="Helical" evidence="13">
    <location>
        <begin position="124"/>
        <end position="143"/>
    </location>
</feature>
<feature type="transmembrane region" description="Helical" evidence="13">
    <location>
        <begin position="190"/>
        <end position="209"/>
    </location>
</feature>
<dbReference type="AlphaFoldDB" id="A0AAD6M5Q0"/>
<protein>
    <submittedName>
        <fullName evidence="15">Cytochrome b561 domain-containing protein</fullName>
    </submittedName>
</protein>
<evidence type="ECO:0000256" key="12">
    <source>
        <dbReference type="SAM" id="MobiDB-lite"/>
    </source>
</evidence>
<evidence type="ECO:0000256" key="11">
    <source>
        <dbReference type="SAM" id="Coils"/>
    </source>
</evidence>
<evidence type="ECO:0000256" key="9">
    <source>
        <dbReference type="ARBA" id="ARBA00023004"/>
    </source>
</evidence>
<dbReference type="Pfam" id="PF03188">
    <property type="entry name" value="Cytochrom_B561"/>
    <property type="match status" value="1"/>
</dbReference>
<dbReference type="GO" id="GO:0140575">
    <property type="term" value="F:transmembrane monodehydroascorbate reductase activity"/>
    <property type="evidence" value="ECO:0007669"/>
    <property type="project" value="InterPro"/>
</dbReference>
<accession>A0AAD6M5Q0</accession>
<evidence type="ECO:0000256" key="8">
    <source>
        <dbReference type="ARBA" id="ARBA00022989"/>
    </source>
</evidence>
<feature type="region of interest" description="Disordered" evidence="12">
    <location>
        <begin position="400"/>
        <end position="424"/>
    </location>
</feature>
<proteinExistence type="predicted"/>
<evidence type="ECO:0000256" key="7">
    <source>
        <dbReference type="ARBA" id="ARBA00022982"/>
    </source>
</evidence>
<comment type="cofactor">
    <cofactor evidence="1">
        <name>heme b</name>
        <dbReference type="ChEBI" id="CHEBI:60344"/>
    </cofactor>
</comment>
<reference evidence="15" key="1">
    <citation type="journal article" date="2023" name="Mol. Ecol. Resour.">
        <title>Chromosome-level genome assembly of a triploid poplar Populus alba 'Berolinensis'.</title>
        <authorList>
            <person name="Chen S."/>
            <person name="Yu Y."/>
            <person name="Wang X."/>
            <person name="Wang S."/>
            <person name="Zhang T."/>
            <person name="Zhou Y."/>
            <person name="He R."/>
            <person name="Meng N."/>
            <person name="Wang Y."/>
            <person name="Liu W."/>
            <person name="Liu Z."/>
            <person name="Liu J."/>
            <person name="Guo Q."/>
            <person name="Huang H."/>
            <person name="Sederoff R.R."/>
            <person name="Wang G."/>
            <person name="Qu G."/>
            <person name="Chen S."/>
        </authorList>
    </citation>
    <scope>NUCLEOTIDE SEQUENCE</scope>
    <source>
        <strain evidence="15">SC-2020</strain>
    </source>
</reference>
<feature type="domain" description="Cytochrome b561" evidence="14">
    <location>
        <begin position="9"/>
        <end position="217"/>
    </location>
</feature>
<keyword evidence="4" id="KW-0349">Heme</keyword>
<name>A0AAD6M5Q0_9ROSI</name>
<dbReference type="InterPro" id="IPR006593">
    <property type="entry name" value="Cyt_b561/ferric_Rdtase_TM"/>
</dbReference>
<organism evidence="15 16">
    <name type="scientific">Populus alba x Populus x berolinensis</name>
    <dbReference type="NCBI Taxonomy" id="444605"/>
    <lineage>
        <taxon>Eukaryota</taxon>
        <taxon>Viridiplantae</taxon>
        <taxon>Streptophyta</taxon>
        <taxon>Embryophyta</taxon>
        <taxon>Tracheophyta</taxon>
        <taxon>Spermatophyta</taxon>
        <taxon>Magnoliopsida</taxon>
        <taxon>eudicotyledons</taxon>
        <taxon>Gunneridae</taxon>
        <taxon>Pentapetalae</taxon>
        <taxon>rosids</taxon>
        <taxon>fabids</taxon>
        <taxon>Malpighiales</taxon>
        <taxon>Salicaceae</taxon>
        <taxon>Saliceae</taxon>
        <taxon>Populus</taxon>
    </lineage>
</organism>
<sequence length="524" mass="59018">MRNSHSVASLSVISYYAVLVPLAACLSHEDVKSHKGAQHSSNHKLSPKMVSEINLHGVLLWASMGFLMPLGVITVRMSHREEGGRRKALVYLHVVLQILSVLLATAGAIMSIKSFENSFYNNHQRIGLGLYGAIWVQAVVGFLRPRRGNKRRSTWYVVHWILGTVISLVGIINIYTGISAYHKKMSRSTRLLAILFTAQVSFMAFFYLFQDKWDYMQKQGVILGNIEVPITPAVCNQQNDHNQKVEKQKKKRMGEAEEEGKKRRVMVESLGWLTESSILPKKHRAIEGVGASSIVELKAQLYKSQEEAKKSKDISPSDLEYHRAKKIIPSLDTFSKRNSGVESRALKDKLELKAVNDGSASYAALERKAELYDKLLRGELSDEEENEKYCVDFFRKGVEQDESTRPRGNNTSAAAPVDDEGKVDGDSDDSVLFNAKFAAPGRTAGAVDKAQHHRLVREVHEEANQARKKVVELKLHRQEQAAAKHEKLKQAYLRKKLEELKAASNANQTIHDSHGDRTQNFWIH</sequence>
<evidence type="ECO:0000259" key="14">
    <source>
        <dbReference type="PROSITE" id="PS50939"/>
    </source>
</evidence>
<evidence type="ECO:0000256" key="2">
    <source>
        <dbReference type="ARBA" id="ARBA00004141"/>
    </source>
</evidence>
<dbReference type="PANTHER" id="PTHR15422:SF42">
    <property type="entry name" value="CYTOCHROME B561 DOMAIN-CONTAINING PROTEIN"/>
    <property type="match status" value="1"/>
</dbReference>
<evidence type="ECO:0000256" key="10">
    <source>
        <dbReference type="ARBA" id="ARBA00023136"/>
    </source>
</evidence>
<dbReference type="PROSITE" id="PS50939">
    <property type="entry name" value="CYTOCHROME_B561"/>
    <property type="match status" value="1"/>
</dbReference>
<evidence type="ECO:0000256" key="1">
    <source>
        <dbReference type="ARBA" id="ARBA00001970"/>
    </source>
</evidence>
<dbReference type="Gene3D" id="1.20.120.1770">
    <property type="match status" value="1"/>
</dbReference>
<dbReference type="InterPro" id="IPR045150">
    <property type="entry name" value="CYB561D1/2"/>
</dbReference>
<keyword evidence="10 13" id="KW-0472">Membrane</keyword>
<comment type="caution">
    <text evidence="15">The sequence shown here is derived from an EMBL/GenBank/DDBJ whole genome shotgun (WGS) entry which is preliminary data.</text>
</comment>
<keyword evidence="7" id="KW-0249">Electron transport</keyword>
<dbReference type="GO" id="GO:0016020">
    <property type="term" value="C:membrane"/>
    <property type="evidence" value="ECO:0007669"/>
    <property type="project" value="UniProtKB-SubCell"/>
</dbReference>
<keyword evidence="11" id="KW-0175">Coiled coil</keyword>
<gene>
    <name evidence="15" type="ORF">NC653_027535</name>
</gene>
<keyword evidence="9" id="KW-0408">Iron</keyword>
<feature type="region of interest" description="Disordered" evidence="12">
    <location>
        <begin position="240"/>
        <end position="260"/>
    </location>
</feature>
<evidence type="ECO:0000313" key="16">
    <source>
        <dbReference type="Proteomes" id="UP001164929"/>
    </source>
</evidence>
<feature type="transmembrane region" description="Helical" evidence="13">
    <location>
        <begin position="89"/>
        <end position="112"/>
    </location>
</feature>
<dbReference type="CDD" id="cd08760">
    <property type="entry name" value="Cyt_b561_FRRS1_like"/>
    <property type="match status" value="1"/>
</dbReference>
<evidence type="ECO:0000256" key="13">
    <source>
        <dbReference type="SAM" id="Phobius"/>
    </source>
</evidence>
<feature type="coiled-coil region" evidence="11">
    <location>
        <begin position="456"/>
        <end position="495"/>
    </location>
</feature>
<keyword evidence="16" id="KW-1185">Reference proteome</keyword>